<evidence type="ECO:0000256" key="3">
    <source>
        <dbReference type="ARBA" id="ARBA00022448"/>
    </source>
</evidence>
<feature type="compositionally biased region" description="Low complexity" evidence="12">
    <location>
        <begin position="16"/>
        <end position="27"/>
    </location>
</feature>
<feature type="repeat" description="Solcar" evidence="9">
    <location>
        <begin position="185"/>
        <end position="270"/>
    </location>
</feature>
<dbReference type="InterPro" id="IPR018108">
    <property type="entry name" value="MCP_transmembrane"/>
</dbReference>
<dbReference type="Pfam" id="PF00153">
    <property type="entry name" value="Mito_carr"/>
    <property type="match status" value="2"/>
</dbReference>
<dbReference type="OMA" id="WRTEGEF"/>
<comment type="similarity">
    <text evidence="2 10">Belongs to the mitochondrial carrier (TC 2.A.29) family.</text>
</comment>
<evidence type="ECO:0000256" key="5">
    <source>
        <dbReference type="ARBA" id="ARBA00022737"/>
    </source>
</evidence>
<dbReference type="Gene3D" id="1.50.40.10">
    <property type="entry name" value="Mitochondrial carrier domain"/>
    <property type="match status" value="1"/>
</dbReference>
<evidence type="ECO:0000256" key="8">
    <source>
        <dbReference type="ARBA" id="ARBA00023136"/>
    </source>
</evidence>
<dbReference type="OrthoDB" id="409586at2759"/>
<dbReference type="Proteomes" id="UP000494163">
    <property type="component" value="Chromosome X"/>
</dbReference>
<keyword evidence="14" id="KW-1185">Reference proteome</keyword>
<proteinExistence type="inferred from homology"/>
<keyword evidence="8 9" id="KW-0472">Membrane</keyword>
<evidence type="ECO:0000313" key="14">
    <source>
        <dbReference type="Proteomes" id="UP000494163"/>
    </source>
</evidence>
<dbReference type="PANTHER" id="PTHR45624:SF12">
    <property type="entry name" value="MITOCHONDRIAL ORNITHINE TRANSPORTER 1"/>
    <property type="match status" value="1"/>
</dbReference>
<keyword evidence="11" id="KW-0175">Coiled coil</keyword>
<evidence type="ECO:0000256" key="6">
    <source>
        <dbReference type="ARBA" id="ARBA00022989"/>
    </source>
</evidence>
<dbReference type="InterPro" id="IPR023395">
    <property type="entry name" value="MCP_dom_sf"/>
</dbReference>
<organism evidence="13 14">
    <name type="scientific">Drosophila busckii</name>
    <name type="common">Fruit fly</name>
    <dbReference type="NCBI Taxonomy" id="30019"/>
    <lineage>
        <taxon>Eukaryota</taxon>
        <taxon>Metazoa</taxon>
        <taxon>Ecdysozoa</taxon>
        <taxon>Arthropoda</taxon>
        <taxon>Hexapoda</taxon>
        <taxon>Insecta</taxon>
        <taxon>Pterygota</taxon>
        <taxon>Neoptera</taxon>
        <taxon>Endopterygota</taxon>
        <taxon>Diptera</taxon>
        <taxon>Brachycera</taxon>
        <taxon>Muscomorpha</taxon>
        <taxon>Ephydroidea</taxon>
        <taxon>Drosophilidae</taxon>
        <taxon>Drosophila</taxon>
    </lineage>
</organism>
<sequence length="350" mass="37563">MSPTPAELVAQQRAQSNGDSENDSNSSKGRETLKSRILTTVYAVAAATTIGRGGGQRGGSAVAAAAAAAATASVAPAALPVEVSKSENVESKRPPNVGSSKVGSEVLIMTPEQIAEAYERALEEEERQREAEESSKKTLLNRLLSILSAAKACRDGLLYFVGRILRFILQLDMHGGGTGNNINFVEGLIDFLAGSIGGAAQVYVSQPLDTVKVKMQTFPETYKGMFDCFMKTYRKDGVMRGLYAGSVPAVFANVAENSVLFAAYGGCQKFVSYAVGKENPLELTVVENACAGSLAACFSTLTLCPTELIKCKLQALREMKHFVEPSQSADLRTPWTLTRYIWRTEGEYQS</sequence>
<evidence type="ECO:0000256" key="9">
    <source>
        <dbReference type="PROSITE-ProRule" id="PRU00282"/>
    </source>
</evidence>
<dbReference type="PANTHER" id="PTHR45624">
    <property type="entry name" value="MITOCHONDRIAL BASIC AMINO ACIDS TRANSPORTER-RELATED"/>
    <property type="match status" value="1"/>
</dbReference>
<gene>
    <name evidence="13" type="ORF">Dbus_chrXg1266</name>
</gene>
<dbReference type="SUPFAM" id="SSF103506">
    <property type="entry name" value="Mitochondrial carrier"/>
    <property type="match status" value="1"/>
</dbReference>
<keyword evidence="7" id="KW-0496">Mitochondrion</keyword>
<dbReference type="EMBL" id="CP012528">
    <property type="protein sequence ID" value="ALC49410.1"/>
    <property type="molecule type" value="Genomic_DNA"/>
</dbReference>
<evidence type="ECO:0000256" key="2">
    <source>
        <dbReference type="ARBA" id="ARBA00006375"/>
    </source>
</evidence>
<dbReference type="InterPro" id="IPR050567">
    <property type="entry name" value="Mitochondrial_Carrier"/>
</dbReference>
<dbReference type="GO" id="GO:0031966">
    <property type="term" value="C:mitochondrial membrane"/>
    <property type="evidence" value="ECO:0007669"/>
    <property type="project" value="UniProtKB-SubCell"/>
</dbReference>
<reference evidence="13 14" key="1">
    <citation type="submission" date="2015-08" db="EMBL/GenBank/DDBJ databases">
        <title>Ancestral chromatin configuration constrains chromatin evolution on differentiating sex chromosomes in Drosophila.</title>
        <authorList>
            <person name="Zhou Q."/>
            <person name="Bachtrog D."/>
        </authorList>
    </citation>
    <scope>NUCLEOTIDE SEQUENCE [LARGE SCALE GENOMIC DNA]</scope>
    <source>
        <tissue evidence="13">Whole larvae</tissue>
    </source>
</reference>
<dbReference type="PROSITE" id="PS50920">
    <property type="entry name" value="SOLCAR"/>
    <property type="match status" value="1"/>
</dbReference>
<dbReference type="STRING" id="30019.A0A0M4EVR3"/>
<evidence type="ECO:0000256" key="10">
    <source>
        <dbReference type="RuleBase" id="RU000488"/>
    </source>
</evidence>
<dbReference type="GO" id="GO:0000064">
    <property type="term" value="F:L-ornithine transmembrane transporter activity"/>
    <property type="evidence" value="ECO:0007669"/>
    <property type="project" value="TreeGrafter"/>
</dbReference>
<name>A0A0M4EVR3_DROBS</name>
<evidence type="ECO:0000256" key="1">
    <source>
        <dbReference type="ARBA" id="ARBA00004225"/>
    </source>
</evidence>
<dbReference type="GO" id="GO:1990575">
    <property type="term" value="P:mitochondrial L-ornithine transmembrane transport"/>
    <property type="evidence" value="ECO:0007669"/>
    <property type="project" value="TreeGrafter"/>
</dbReference>
<protein>
    <submittedName>
        <fullName evidence="13">CG1628</fullName>
    </submittedName>
</protein>
<accession>A0A0M4EVR3</accession>
<keyword evidence="3 10" id="KW-0813">Transport</keyword>
<feature type="region of interest" description="Disordered" evidence="12">
    <location>
        <begin position="1"/>
        <end position="33"/>
    </location>
</feature>
<keyword evidence="5" id="KW-0677">Repeat</keyword>
<evidence type="ECO:0000313" key="13">
    <source>
        <dbReference type="EMBL" id="ALC49410.1"/>
    </source>
</evidence>
<dbReference type="AlphaFoldDB" id="A0A0M4EVR3"/>
<keyword evidence="4 9" id="KW-0812">Transmembrane</keyword>
<evidence type="ECO:0000256" key="11">
    <source>
        <dbReference type="SAM" id="Coils"/>
    </source>
</evidence>
<evidence type="ECO:0000256" key="4">
    <source>
        <dbReference type="ARBA" id="ARBA00022692"/>
    </source>
</evidence>
<feature type="coiled-coil region" evidence="11">
    <location>
        <begin position="114"/>
        <end position="142"/>
    </location>
</feature>
<evidence type="ECO:0000256" key="7">
    <source>
        <dbReference type="ARBA" id="ARBA00023128"/>
    </source>
</evidence>
<keyword evidence="6" id="KW-1133">Transmembrane helix</keyword>
<comment type="subcellular location">
    <subcellularLocation>
        <location evidence="1">Mitochondrion membrane</location>
        <topology evidence="1">Multi-pass membrane protein</topology>
    </subcellularLocation>
</comment>
<evidence type="ECO:0000256" key="12">
    <source>
        <dbReference type="SAM" id="MobiDB-lite"/>
    </source>
</evidence>